<dbReference type="EMBL" id="JBEPMB010000001">
    <property type="protein sequence ID" value="MET3611960.1"/>
    <property type="molecule type" value="Genomic_DNA"/>
</dbReference>
<gene>
    <name evidence="11" type="ORF">ABID16_000265</name>
</gene>
<feature type="domain" description="Poly A polymerase head" evidence="9">
    <location>
        <begin position="30"/>
        <end position="151"/>
    </location>
</feature>
<keyword evidence="8" id="KW-0694">RNA-binding</keyword>
<evidence type="ECO:0000313" key="12">
    <source>
        <dbReference type="Proteomes" id="UP001549047"/>
    </source>
</evidence>
<dbReference type="InterPro" id="IPR050264">
    <property type="entry name" value="Bact_CCA-adding_enz_type3_sf"/>
</dbReference>
<dbReference type="Pfam" id="PF12627">
    <property type="entry name" value="PolyA_pol_RNAbd"/>
    <property type="match status" value="1"/>
</dbReference>
<evidence type="ECO:0000256" key="6">
    <source>
        <dbReference type="ARBA" id="ARBA00022741"/>
    </source>
</evidence>
<evidence type="ECO:0000256" key="3">
    <source>
        <dbReference type="ARBA" id="ARBA00022694"/>
    </source>
</evidence>
<dbReference type="InterPro" id="IPR002646">
    <property type="entry name" value="PolA_pol_head_dom"/>
</dbReference>
<dbReference type="SUPFAM" id="SSF81891">
    <property type="entry name" value="Poly A polymerase C-terminal region-like"/>
    <property type="match status" value="1"/>
</dbReference>
<evidence type="ECO:0000256" key="2">
    <source>
        <dbReference type="ARBA" id="ARBA00022679"/>
    </source>
</evidence>
<evidence type="ECO:0000256" key="5">
    <source>
        <dbReference type="ARBA" id="ARBA00022723"/>
    </source>
</evidence>
<dbReference type="InterPro" id="IPR032828">
    <property type="entry name" value="PolyA_RNA-bd"/>
</dbReference>
<keyword evidence="12" id="KW-1185">Reference proteome</keyword>
<evidence type="ECO:0000259" key="9">
    <source>
        <dbReference type="Pfam" id="PF01743"/>
    </source>
</evidence>
<comment type="similarity">
    <text evidence="8">Belongs to the tRNA nucleotidyltransferase/poly(A) polymerase family.</text>
</comment>
<dbReference type="Pfam" id="PF01743">
    <property type="entry name" value="PolyA_pol"/>
    <property type="match status" value="1"/>
</dbReference>
<organism evidence="11 12">
    <name type="scientific">Rhizobium aquaticum</name>
    <dbReference type="NCBI Taxonomy" id="1549636"/>
    <lineage>
        <taxon>Bacteria</taxon>
        <taxon>Pseudomonadati</taxon>
        <taxon>Pseudomonadota</taxon>
        <taxon>Alphaproteobacteria</taxon>
        <taxon>Hyphomicrobiales</taxon>
        <taxon>Rhizobiaceae</taxon>
        <taxon>Rhizobium/Agrobacterium group</taxon>
        <taxon>Rhizobium</taxon>
    </lineage>
</organism>
<evidence type="ECO:0000256" key="8">
    <source>
        <dbReference type="RuleBase" id="RU003953"/>
    </source>
</evidence>
<accession>A0ABV2IVZ2</accession>
<name>A0ABV2IVZ2_9HYPH</name>
<evidence type="ECO:0000313" key="11">
    <source>
        <dbReference type="EMBL" id="MET3611960.1"/>
    </source>
</evidence>
<feature type="domain" description="tRNA nucleotidyltransferase/poly(A) polymerase RNA and SrmB- binding" evidence="10">
    <location>
        <begin position="186"/>
        <end position="240"/>
    </location>
</feature>
<evidence type="ECO:0000256" key="4">
    <source>
        <dbReference type="ARBA" id="ARBA00022695"/>
    </source>
</evidence>
<dbReference type="SUPFAM" id="SSF81301">
    <property type="entry name" value="Nucleotidyltransferase"/>
    <property type="match status" value="1"/>
</dbReference>
<keyword evidence="5" id="KW-0479">Metal-binding</keyword>
<dbReference type="EC" id="2.7.7.19" evidence="11"/>
<dbReference type="RefSeq" id="WP_354554503.1">
    <property type="nucleotide sequence ID" value="NZ_JBEPMB010000001.1"/>
</dbReference>
<comment type="caution">
    <text evidence="11">The sequence shown here is derived from an EMBL/GenBank/DDBJ whole genome shotgun (WGS) entry which is preliminary data.</text>
</comment>
<comment type="cofactor">
    <cofactor evidence="1">
        <name>Mg(2+)</name>
        <dbReference type="ChEBI" id="CHEBI:18420"/>
    </cofactor>
</comment>
<keyword evidence="6" id="KW-0547">Nucleotide-binding</keyword>
<dbReference type="Gene3D" id="1.10.3090.10">
    <property type="entry name" value="cca-adding enzyme, domain 2"/>
    <property type="match status" value="1"/>
</dbReference>
<proteinExistence type="inferred from homology"/>
<dbReference type="Proteomes" id="UP001549047">
    <property type="component" value="Unassembled WGS sequence"/>
</dbReference>
<evidence type="ECO:0000256" key="7">
    <source>
        <dbReference type="ARBA" id="ARBA00022842"/>
    </source>
</evidence>
<keyword evidence="7" id="KW-0460">Magnesium</keyword>
<keyword evidence="4 11" id="KW-0548">Nucleotidyltransferase</keyword>
<keyword evidence="3" id="KW-0819">tRNA processing</keyword>
<protein>
    <submittedName>
        <fullName evidence="11">Poly(A) polymerase</fullName>
        <ecNumber evidence="11">2.7.7.19</ecNumber>
    </submittedName>
</protein>
<dbReference type="PANTHER" id="PTHR46173:SF1">
    <property type="entry name" value="CCA TRNA NUCLEOTIDYLTRANSFERASE 1, MITOCHONDRIAL"/>
    <property type="match status" value="1"/>
</dbReference>
<sequence>MVNVANEAWFNAPDLKKAMALLNADGGEGRIAGGAVRNSLMKIAIADVDLATTLKPEEVMARAKAAGIKAIPTGIDHGTVTLVIDGRPFEVTTLRRDVTTDGRRAEVAFTDDWQEDASRRDLTVNGLYADATGEVIDLVEGLADIETRTVRFIGDAETRIREDYLRILRYFRFFAFYGSGRPDAAALRAMAREKDGLKRLSAERVWSELKKLLSADDPGRALLWMRTAGILTLILPETEKWGIDEVPGLIAAERAFGWKPDPLLRLASMVPPDVERLTAMAERLRLSKQEAAFLSEWAASPKIPEKIAATAFRRMLYRSGKGGVIVRLKLQLAIVRAKSESDTALMPEVARLSALLREAASWVRPVFPLTGADVLAKGVSPGPRVGELLSKLEEEWLAGDFNGERPALLARLDTLL</sequence>
<keyword evidence="2 8" id="KW-0808">Transferase</keyword>
<dbReference type="InterPro" id="IPR043519">
    <property type="entry name" value="NT_sf"/>
</dbReference>
<evidence type="ECO:0000259" key="10">
    <source>
        <dbReference type="Pfam" id="PF12627"/>
    </source>
</evidence>
<evidence type="ECO:0000256" key="1">
    <source>
        <dbReference type="ARBA" id="ARBA00001946"/>
    </source>
</evidence>
<reference evidence="11 12" key="1">
    <citation type="submission" date="2024-06" db="EMBL/GenBank/DDBJ databases">
        <title>Genomic Encyclopedia of Type Strains, Phase IV (KMG-IV): sequencing the most valuable type-strain genomes for metagenomic binning, comparative biology and taxonomic classification.</title>
        <authorList>
            <person name="Goeker M."/>
        </authorList>
    </citation>
    <scope>NUCLEOTIDE SEQUENCE [LARGE SCALE GENOMIC DNA]</scope>
    <source>
        <strain evidence="11 12">DSM 29780</strain>
    </source>
</reference>
<dbReference type="CDD" id="cd05398">
    <property type="entry name" value="NT_ClassII-CCAase"/>
    <property type="match status" value="1"/>
</dbReference>
<dbReference type="Gene3D" id="3.30.460.10">
    <property type="entry name" value="Beta Polymerase, domain 2"/>
    <property type="match status" value="1"/>
</dbReference>
<dbReference type="GO" id="GO:1990817">
    <property type="term" value="F:poly(A) RNA polymerase activity"/>
    <property type="evidence" value="ECO:0007669"/>
    <property type="project" value="UniProtKB-EC"/>
</dbReference>
<dbReference type="PANTHER" id="PTHR46173">
    <property type="entry name" value="CCA TRNA NUCLEOTIDYLTRANSFERASE 1, MITOCHONDRIAL"/>
    <property type="match status" value="1"/>
</dbReference>